<name>A0A853I246_9GAMM</name>
<accession>A0A853I246</accession>
<comment type="caution">
    <text evidence="1">The sequence shown here is derived from an EMBL/GenBank/DDBJ whole genome shotgun (WGS) entry which is preliminary data.</text>
</comment>
<dbReference type="Proteomes" id="UP000569732">
    <property type="component" value="Unassembled WGS sequence"/>
</dbReference>
<protein>
    <submittedName>
        <fullName evidence="1">Uncharacterized protein</fullName>
    </submittedName>
</protein>
<dbReference type="Gene3D" id="3.40.630.30">
    <property type="match status" value="1"/>
</dbReference>
<gene>
    <name evidence="1" type="ORF">H0A36_15760</name>
</gene>
<keyword evidence="2" id="KW-1185">Reference proteome</keyword>
<dbReference type="RefSeq" id="WP_180569495.1">
    <property type="nucleotide sequence ID" value="NZ_JACCKB010000025.1"/>
</dbReference>
<sequence>MITLRPMIQHEFGDFHANEIKEYAEWITHAYKLPPERALATAQEQLSYKYKDGIDTKDQYIYIVENSNQQKIGIVSYSII</sequence>
<organism evidence="1 2">
    <name type="scientific">Spartinivicinus marinus</name>
    <dbReference type="NCBI Taxonomy" id="2994442"/>
    <lineage>
        <taxon>Bacteria</taxon>
        <taxon>Pseudomonadati</taxon>
        <taxon>Pseudomonadota</taxon>
        <taxon>Gammaproteobacteria</taxon>
        <taxon>Oceanospirillales</taxon>
        <taxon>Zooshikellaceae</taxon>
        <taxon>Spartinivicinus</taxon>
    </lineage>
</organism>
<dbReference type="AlphaFoldDB" id="A0A853I246"/>
<evidence type="ECO:0000313" key="2">
    <source>
        <dbReference type="Proteomes" id="UP000569732"/>
    </source>
</evidence>
<dbReference type="EMBL" id="JACCKB010000025">
    <property type="protein sequence ID" value="NYZ67473.1"/>
    <property type="molecule type" value="Genomic_DNA"/>
</dbReference>
<reference evidence="1 2" key="1">
    <citation type="submission" date="2020-07" db="EMBL/GenBank/DDBJ databases">
        <title>Endozoicomonas sp. nov., isolated from sediment.</title>
        <authorList>
            <person name="Gu T."/>
        </authorList>
    </citation>
    <scope>NUCLEOTIDE SEQUENCE [LARGE SCALE GENOMIC DNA]</scope>
    <source>
        <strain evidence="1 2">SM1973</strain>
    </source>
</reference>
<evidence type="ECO:0000313" key="1">
    <source>
        <dbReference type="EMBL" id="NYZ67473.1"/>
    </source>
</evidence>
<proteinExistence type="predicted"/>